<evidence type="ECO:0000313" key="6">
    <source>
        <dbReference type="Proteomes" id="UP000265443"/>
    </source>
</evidence>
<dbReference type="GO" id="GO:0004637">
    <property type="term" value="F:phosphoribosylamine-glycine ligase activity"/>
    <property type="evidence" value="ECO:0007669"/>
    <property type="project" value="UniProtKB-EC"/>
</dbReference>
<dbReference type="SMART" id="SM01210">
    <property type="entry name" value="GARS_C"/>
    <property type="match status" value="1"/>
</dbReference>
<dbReference type="Pfam" id="PF02843">
    <property type="entry name" value="GARS_C"/>
    <property type="match status" value="1"/>
</dbReference>
<organism evidence="5 6">
    <name type="scientific">Meiothermus hypogaeus</name>
    <dbReference type="NCBI Taxonomy" id="884155"/>
    <lineage>
        <taxon>Bacteria</taxon>
        <taxon>Thermotogati</taxon>
        <taxon>Deinococcota</taxon>
        <taxon>Deinococci</taxon>
        <taxon>Thermales</taxon>
        <taxon>Thermaceae</taxon>
        <taxon>Meiothermus</taxon>
    </lineage>
</organism>
<accession>A0ABX9MJU6</accession>
<dbReference type="PANTHER" id="PTHR43472">
    <property type="entry name" value="PHOSPHORIBOSYLAMINE--GLYCINE LIGASE"/>
    <property type="match status" value="1"/>
</dbReference>
<reference evidence="5 6" key="1">
    <citation type="submission" date="2018-08" db="EMBL/GenBank/DDBJ databases">
        <title>Meiothermus hypogaeus DSM 23238 genome sequencing project.</title>
        <authorList>
            <person name="Da Costa M.S."/>
            <person name="Albuquerque L."/>
            <person name="Raposo P."/>
            <person name="Froufe H.J.C."/>
            <person name="Barroso C.S."/>
            <person name="Egas C."/>
        </authorList>
    </citation>
    <scope>NUCLEOTIDE SEQUENCE [LARGE SCALE GENOMIC DNA]</scope>
    <source>
        <strain evidence="5 6">DSM 23238</strain>
    </source>
</reference>
<comment type="caution">
    <text evidence="5">The sequence shown here is derived from an EMBL/GenBank/DDBJ whole genome shotgun (WGS) entry which is preliminary data.</text>
</comment>
<proteinExistence type="inferred from homology"/>
<dbReference type="InterPro" id="IPR000115">
    <property type="entry name" value="PRibGlycinamide_synth"/>
</dbReference>
<evidence type="ECO:0000256" key="2">
    <source>
        <dbReference type="ARBA" id="ARBA00042242"/>
    </source>
</evidence>
<dbReference type="SUPFAM" id="SSF51246">
    <property type="entry name" value="Rudiment single hybrid motif"/>
    <property type="match status" value="1"/>
</dbReference>
<dbReference type="PANTHER" id="PTHR43472:SF1">
    <property type="entry name" value="PHOSPHORIBOSYLAMINE--GLYCINE LIGASE, CHLOROPLASTIC"/>
    <property type="match status" value="1"/>
</dbReference>
<comment type="similarity">
    <text evidence="1">Belongs to the GARS family.</text>
</comment>
<dbReference type="InterPro" id="IPR020560">
    <property type="entry name" value="PRibGlycinamide_synth_C-dom"/>
</dbReference>
<protein>
    <recommendedName>
        <fullName evidence="2">Glycinamide ribonucleotide synthetase</fullName>
    </recommendedName>
    <alternativeName>
        <fullName evidence="3">Phosphoribosylglycinamide synthetase</fullName>
    </alternativeName>
</protein>
<dbReference type="Proteomes" id="UP000265443">
    <property type="component" value="Unassembled WGS sequence"/>
</dbReference>
<dbReference type="InterPro" id="IPR037123">
    <property type="entry name" value="PRibGlycinamide_synth_C_sf"/>
</dbReference>
<gene>
    <name evidence="5" type="primary">purD</name>
    <name evidence="5" type="ORF">Mhypo_02492</name>
</gene>
<sequence length="66" mass="7150">MLYFQAGTRRGPQGLLTNGGRVLSVVGLGEDLKKALERAYTGVAAVKFEHALFRRDIGRKVVSSMG</sequence>
<evidence type="ECO:0000256" key="1">
    <source>
        <dbReference type="ARBA" id="ARBA00038345"/>
    </source>
</evidence>
<dbReference type="EMBL" id="QWKY01000052">
    <property type="protein sequence ID" value="RIH76419.1"/>
    <property type="molecule type" value="Genomic_DNA"/>
</dbReference>
<keyword evidence="6" id="KW-1185">Reference proteome</keyword>
<evidence type="ECO:0000256" key="3">
    <source>
        <dbReference type="ARBA" id="ARBA00042864"/>
    </source>
</evidence>
<evidence type="ECO:0000259" key="4">
    <source>
        <dbReference type="SMART" id="SM01210"/>
    </source>
</evidence>
<evidence type="ECO:0000313" key="5">
    <source>
        <dbReference type="EMBL" id="RIH76419.1"/>
    </source>
</evidence>
<feature type="domain" description="Phosphoribosylglycinamide synthetase C-domain" evidence="4">
    <location>
        <begin position="2"/>
        <end position="62"/>
    </location>
</feature>
<name>A0ABX9MJU6_9DEIN</name>
<keyword evidence="5" id="KW-0436">Ligase</keyword>
<dbReference type="Gene3D" id="3.90.600.10">
    <property type="entry name" value="Phosphoribosylglycinamide synthetase, C-terminal domain"/>
    <property type="match status" value="1"/>
</dbReference>
<dbReference type="InterPro" id="IPR011054">
    <property type="entry name" value="Rudment_hybrid_motif"/>
</dbReference>